<dbReference type="InterPro" id="IPR000225">
    <property type="entry name" value="Armadillo"/>
</dbReference>
<dbReference type="PANTHER" id="PTHR46043:SF5">
    <property type="entry name" value="ARM REPEAT SUPERFAMILY PROTEIN"/>
    <property type="match status" value="1"/>
</dbReference>
<evidence type="ECO:0000313" key="3">
    <source>
        <dbReference type="EMBL" id="KMZ61652.1"/>
    </source>
</evidence>
<accession>A0A0K9P0A7</accession>
<dbReference type="AlphaFoldDB" id="A0A0K9P0A7"/>
<name>A0A0K9P0A7_ZOSMR</name>
<dbReference type="PANTHER" id="PTHR46043">
    <property type="entry name" value="ARM REPEAT SUPERFAMILY PROTEIN"/>
    <property type="match status" value="1"/>
</dbReference>
<reference evidence="4" key="1">
    <citation type="journal article" date="2016" name="Nature">
        <title>The genome of the seagrass Zostera marina reveals angiosperm adaptation to the sea.</title>
        <authorList>
            <person name="Olsen J.L."/>
            <person name="Rouze P."/>
            <person name="Verhelst B."/>
            <person name="Lin Y.-C."/>
            <person name="Bayer T."/>
            <person name="Collen J."/>
            <person name="Dattolo E."/>
            <person name="De Paoli E."/>
            <person name="Dittami S."/>
            <person name="Maumus F."/>
            <person name="Michel G."/>
            <person name="Kersting A."/>
            <person name="Lauritano C."/>
            <person name="Lohaus R."/>
            <person name="Toepel M."/>
            <person name="Tonon T."/>
            <person name="Vanneste K."/>
            <person name="Amirebrahimi M."/>
            <person name="Brakel J."/>
            <person name="Bostroem C."/>
            <person name="Chovatia M."/>
            <person name="Grimwood J."/>
            <person name="Jenkins J.W."/>
            <person name="Jueterbock A."/>
            <person name="Mraz A."/>
            <person name="Stam W.T."/>
            <person name="Tice H."/>
            <person name="Bornberg-Bauer E."/>
            <person name="Green P.J."/>
            <person name="Pearson G.A."/>
            <person name="Procaccini G."/>
            <person name="Duarte C.M."/>
            <person name="Schmutz J."/>
            <person name="Reusch T.B.H."/>
            <person name="Van de Peer Y."/>
        </authorList>
    </citation>
    <scope>NUCLEOTIDE SEQUENCE [LARGE SCALE GENOMIC DNA]</scope>
    <source>
        <strain evidence="4">cv. Finnish</strain>
    </source>
</reference>
<feature type="domain" description="DUF7032" evidence="2">
    <location>
        <begin position="13"/>
        <end position="129"/>
    </location>
</feature>
<proteinExistence type="predicted"/>
<dbReference type="PROSITE" id="PS50176">
    <property type="entry name" value="ARM_REPEAT"/>
    <property type="match status" value="2"/>
</dbReference>
<dbReference type="SMART" id="SM00185">
    <property type="entry name" value="ARM"/>
    <property type="match status" value="5"/>
</dbReference>
<organism evidence="3 4">
    <name type="scientific">Zostera marina</name>
    <name type="common">Eelgrass</name>
    <dbReference type="NCBI Taxonomy" id="29655"/>
    <lineage>
        <taxon>Eukaryota</taxon>
        <taxon>Viridiplantae</taxon>
        <taxon>Streptophyta</taxon>
        <taxon>Embryophyta</taxon>
        <taxon>Tracheophyta</taxon>
        <taxon>Spermatophyta</taxon>
        <taxon>Magnoliopsida</taxon>
        <taxon>Liliopsida</taxon>
        <taxon>Zosteraceae</taxon>
        <taxon>Zostera</taxon>
    </lineage>
</organism>
<keyword evidence="4" id="KW-1185">Reference proteome</keyword>
<gene>
    <name evidence="3" type="ORF">ZOSMA_50G00710</name>
</gene>
<dbReference type="OrthoDB" id="7537227at2759"/>
<dbReference type="SUPFAM" id="SSF48371">
    <property type="entry name" value="ARM repeat"/>
    <property type="match status" value="1"/>
</dbReference>
<feature type="repeat" description="ARM" evidence="1">
    <location>
        <begin position="279"/>
        <end position="324"/>
    </location>
</feature>
<evidence type="ECO:0000256" key="1">
    <source>
        <dbReference type="PROSITE-ProRule" id="PRU00259"/>
    </source>
</evidence>
<dbReference type="Proteomes" id="UP000036987">
    <property type="component" value="Unassembled WGS sequence"/>
</dbReference>
<evidence type="ECO:0000259" key="2">
    <source>
        <dbReference type="Pfam" id="PF23005"/>
    </source>
</evidence>
<dbReference type="EMBL" id="LFYR01001452">
    <property type="protein sequence ID" value="KMZ61652.1"/>
    <property type="molecule type" value="Genomic_DNA"/>
</dbReference>
<feature type="repeat" description="ARM" evidence="1">
    <location>
        <begin position="464"/>
        <end position="505"/>
    </location>
</feature>
<sequence>MGEEQEEESELRRLATLVETLIVTSDTTKSFVGKWQSIRAKLEDLRSGLSTAAEPNPESGSCSVGDSVLRELIKAISITVTETQELARLCSGDELYSGGKLIMRSNLDLSAAKFDLHSKSLAGIYASGILSSDSKAIVVSKPVFGGGREMMRFYLRDMFWRLKNGDLDMKTRALTALVEAFGEDEKCVRIVVSESSEILDILCSYLDSRELRIQEGSVEAISTVAGFDFVKPILILAGVIPPLVRILETGSELGKEKATRSLMKLTENSDNAWSVSANGGVPLVLNICATHHSSNLELVSSACGVLRNLVGVSEIRKFMIESGAVPIFSNIIRTSNEESSLLHAMEFLQSICSKDDKAKKQFTTDPTGIDSLLRLLKSSPKTTSKVRQKALQTIGDVCLSTSSSPDNSNSNSNSLSRVLNSGFLQRLVFLLKKGDSPTQESALKLAAQVCVLSEDAKKVMGEAGCMPELVKLLDESRPVEIRETAANVLSCLVSVQKNRRKFIEEEQNVNRILQVLNRQTEDKNGTKKFLLNALMLLSDTNSGRRKINASEHVRNLEKLAETNVPDAKRIVKKLSGTGSRLRNLLQGIWNT</sequence>
<dbReference type="InterPro" id="IPR016024">
    <property type="entry name" value="ARM-type_fold"/>
</dbReference>
<dbReference type="InterPro" id="IPR004908">
    <property type="entry name" value="ATPase_V1-cplx_hsu"/>
</dbReference>
<dbReference type="Pfam" id="PF23005">
    <property type="entry name" value="DUF7032"/>
    <property type="match status" value="1"/>
</dbReference>
<dbReference type="GO" id="GO:0046961">
    <property type="term" value="F:proton-transporting ATPase activity, rotational mechanism"/>
    <property type="evidence" value="ECO:0007669"/>
    <property type="project" value="InterPro"/>
</dbReference>
<dbReference type="Pfam" id="PF03224">
    <property type="entry name" value="V-ATPase_H_N"/>
    <property type="match status" value="1"/>
</dbReference>
<dbReference type="InterPro" id="IPR011989">
    <property type="entry name" value="ARM-like"/>
</dbReference>
<dbReference type="Gene3D" id="1.25.10.10">
    <property type="entry name" value="Leucine-rich Repeat Variant"/>
    <property type="match status" value="2"/>
</dbReference>
<dbReference type="GO" id="GO:0000221">
    <property type="term" value="C:vacuolar proton-transporting V-type ATPase, V1 domain"/>
    <property type="evidence" value="ECO:0007669"/>
    <property type="project" value="InterPro"/>
</dbReference>
<protein>
    <submittedName>
        <fullName evidence="3">Armadillo/beta-catenin-like repeat-containing protein</fullName>
    </submittedName>
</protein>
<dbReference type="OMA" id="SRDDMKF"/>
<dbReference type="InterPro" id="IPR054296">
    <property type="entry name" value="DUF7032"/>
</dbReference>
<comment type="caution">
    <text evidence="3">The sequence shown here is derived from an EMBL/GenBank/DDBJ whole genome shotgun (WGS) entry which is preliminary data.</text>
</comment>
<evidence type="ECO:0000313" key="4">
    <source>
        <dbReference type="Proteomes" id="UP000036987"/>
    </source>
</evidence>